<dbReference type="SMART" id="SM00712">
    <property type="entry name" value="PUR"/>
    <property type="match status" value="3"/>
</dbReference>
<dbReference type="OrthoDB" id="523901at2759"/>
<feature type="compositionally biased region" description="Low complexity" evidence="3">
    <location>
        <begin position="227"/>
        <end position="252"/>
    </location>
</feature>
<dbReference type="Pfam" id="PF04845">
    <property type="entry name" value="PurA"/>
    <property type="match status" value="2"/>
</dbReference>
<evidence type="ECO:0000313" key="5">
    <source>
        <dbReference type="Proteomes" id="UP000247498"/>
    </source>
</evidence>
<dbReference type="GO" id="GO:0000977">
    <property type="term" value="F:RNA polymerase II transcription regulatory region sequence-specific DNA binding"/>
    <property type="evidence" value="ECO:0007669"/>
    <property type="project" value="InterPro"/>
</dbReference>
<keyword evidence="2" id="KW-0238">DNA-binding</keyword>
<evidence type="ECO:0000256" key="3">
    <source>
        <dbReference type="SAM" id="MobiDB-lite"/>
    </source>
</evidence>
<dbReference type="AlphaFoldDB" id="A0A2V0PAE4"/>
<feature type="region of interest" description="Disordered" evidence="3">
    <location>
        <begin position="309"/>
        <end position="359"/>
    </location>
</feature>
<comment type="caution">
    <text evidence="4">The sequence shown here is derived from an EMBL/GenBank/DDBJ whole genome shotgun (WGS) entry which is preliminary data.</text>
</comment>
<accession>A0A2V0PAE4</accession>
<dbReference type="InParanoid" id="A0A2V0PAE4"/>
<protein>
    <submittedName>
        <fullName evidence="4">Uncharacterized protein</fullName>
    </submittedName>
</protein>
<feature type="compositionally biased region" description="Basic and acidic residues" evidence="3">
    <location>
        <begin position="214"/>
        <end position="226"/>
    </location>
</feature>
<gene>
    <name evidence="4" type="ORF">Rsub_09684</name>
</gene>
<dbReference type="GO" id="GO:0032422">
    <property type="term" value="F:purine-rich negative regulatory element binding"/>
    <property type="evidence" value="ECO:0007669"/>
    <property type="project" value="InterPro"/>
</dbReference>
<evidence type="ECO:0000256" key="1">
    <source>
        <dbReference type="ARBA" id="ARBA00009251"/>
    </source>
</evidence>
<feature type="compositionally biased region" description="Gly residues" evidence="3">
    <location>
        <begin position="145"/>
        <end position="156"/>
    </location>
</feature>
<dbReference type="FunCoup" id="A0A2V0PAE4">
    <property type="interactions" value="1275"/>
</dbReference>
<evidence type="ECO:0000313" key="4">
    <source>
        <dbReference type="EMBL" id="GBF96828.1"/>
    </source>
</evidence>
<organism evidence="4 5">
    <name type="scientific">Raphidocelis subcapitata</name>
    <dbReference type="NCBI Taxonomy" id="307507"/>
    <lineage>
        <taxon>Eukaryota</taxon>
        <taxon>Viridiplantae</taxon>
        <taxon>Chlorophyta</taxon>
        <taxon>core chlorophytes</taxon>
        <taxon>Chlorophyceae</taxon>
        <taxon>CS clade</taxon>
        <taxon>Sphaeropleales</taxon>
        <taxon>Selenastraceae</taxon>
        <taxon>Raphidocelis</taxon>
    </lineage>
</organism>
<dbReference type="Gene3D" id="3.10.450.700">
    <property type="match status" value="3"/>
</dbReference>
<dbReference type="GO" id="GO:0005634">
    <property type="term" value="C:nucleus"/>
    <property type="evidence" value="ECO:0007669"/>
    <property type="project" value="TreeGrafter"/>
</dbReference>
<dbReference type="GO" id="GO:0000981">
    <property type="term" value="F:DNA-binding transcription factor activity, RNA polymerase II-specific"/>
    <property type="evidence" value="ECO:0007669"/>
    <property type="project" value="TreeGrafter"/>
</dbReference>
<dbReference type="InterPro" id="IPR006628">
    <property type="entry name" value="PUR-bd_fam"/>
</dbReference>
<dbReference type="PANTHER" id="PTHR12611">
    <property type="entry name" value="PUR-TRANSCRIPTIONAL ACTIVATOR"/>
    <property type="match status" value="1"/>
</dbReference>
<feature type="compositionally biased region" description="Pro residues" evidence="3">
    <location>
        <begin position="163"/>
        <end position="205"/>
    </location>
</feature>
<dbReference type="EMBL" id="BDRX01000087">
    <property type="protein sequence ID" value="GBF96828.1"/>
    <property type="molecule type" value="Genomic_DNA"/>
</dbReference>
<evidence type="ECO:0000256" key="2">
    <source>
        <dbReference type="ARBA" id="ARBA00023125"/>
    </source>
</evidence>
<name>A0A2V0PAE4_9CHLO</name>
<reference evidence="4 5" key="1">
    <citation type="journal article" date="2018" name="Sci. Rep.">
        <title>Raphidocelis subcapitata (=Pseudokirchneriella subcapitata) provides an insight into genome evolution and environmental adaptations in the Sphaeropleales.</title>
        <authorList>
            <person name="Suzuki S."/>
            <person name="Yamaguchi H."/>
            <person name="Nakajima N."/>
            <person name="Kawachi M."/>
        </authorList>
    </citation>
    <scope>NUCLEOTIDE SEQUENCE [LARGE SCALE GENOMIC DNA]</scope>
    <source>
        <strain evidence="4 5">NIES-35</strain>
    </source>
</reference>
<proteinExistence type="inferred from homology"/>
<dbReference type="PANTHER" id="PTHR12611:SF0">
    <property type="entry name" value="PURINE-RICH BINDING PROTEIN-ALPHA, ISOFORM B"/>
    <property type="match status" value="1"/>
</dbReference>
<keyword evidence="5" id="KW-1185">Reference proteome</keyword>
<sequence length="359" mass="38022">MDTAERDVYSESVRIESKVIYADLKVNVRGQYLKLSETGGRRPRSTVLLPGSAVDWLHSLLDYYIAEVAAGREPANKELAVENKVFRFAAGGNERGRFLRVSETGVPGRSSGRHTLVIPSGGDDLSGWAVLRDCIRRVASFVEQNGGGGGSGGAGPGPSSWELPPPQFQQQLPAPPPPPAPAPPAPQPAPPAPAPQPLRPPPSAPLPVQQRRRGGGDDGGHGDAPRLDVSSGDVVGPGPSPPSLSTSPQGTPVLNCPGRRVFFDIGSSSRGRYMRITEVVNQDSRRSSIVIPEVAVPKFRDAVDTCAALLDEQQQDAPPEPQAERPAAEGGAGGSQEQRQRQQDPLPARAGRHQPPPQE</sequence>
<comment type="similarity">
    <text evidence="1">Belongs to the PUR DNA-binding protein family.</text>
</comment>
<feature type="region of interest" description="Disordered" evidence="3">
    <location>
        <begin position="143"/>
        <end position="259"/>
    </location>
</feature>
<dbReference type="Proteomes" id="UP000247498">
    <property type="component" value="Unassembled WGS sequence"/>
</dbReference>